<evidence type="ECO:0000259" key="1">
    <source>
        <dbReference type="Pfam" id="PF01443"/>
    </source>
</evidence>
<dbReference type="GO" id="GO:0000725">
    <property type="term" value="P:recombinational repair"/>
    <property type="evidence" value="ECO:0007669"/>
    <property type="project" value="TreeGrafter"/>
</dbReference>
<dbReference type="OrthoDB" id="5107704at2"/>
<sequence length="376" mass="44002">MKKLMIAAAGAGKTTFLVQEALKVKDRKILITTFTDENVREIKKKFIEINGFVPHNISIKGWFSFLLQDCLKPYQSVLNMELFGKRIGFNYWTDGQSGFKCYWKGRPIYWAEKDFFKYYFDSSLSIYSDKISKFIIRIYEKDNELIFQRLAKIYSYVFIDEIQDLAGYDLDIIKNLYLSMKNVIAVGDPRQTTYSTHHSQRYGKYSQGKIRNFFSENLNSICEIDEVTLCKSHRNEPIICHISSLLFPDLTPSESCECCDDSHIDHLGVFYIPESKKLNYLEKYKPIQLRWDSRNKKVNQNYLVMNIGSSKGLTLDRVILYPTSQMIDWLKDEKITFAQQTQSKFYVGLTRARYSLGILIADKDLSKVRALFPTYE</sequence>
<dbReference type="Pfam" id="PF01443">
    <property type="entry name" value="Viral_helicase1"/>
    <property type="match status" value="1"/>
</dbReference>
<dbReference type="GO" id="GO:0005524">
    <property type="term" value="F:ATP binding"/>
    <property type="evidence" value="ECO:0007669"/>
    <property type="project" value="InterPro"/>
</dbReference>
<protein>
    <recommendedName>
        <fullName evidence="1">(+)RNA virus helicase C-terminal domain-containing protein</fullName>
    </recommendedName>
</protein>
<organism evidence="2 3">
    <name type="scientific">Acinetobacter haemolyticus</name>
    <dbReference type="NCBI Taxonomy" id="29430"/>
    <lineage>
        <taxon>Bacteria</taxon>
        <taxon>Pseudomonadati</taxon>
        <taxon>Pseudomonadota</taxon>
        <taxon>Gammaproteobacteria</taxon>
        <taxon>Moraxellales</taxon>
        <taxon>Moraxellaceae</taxon>
        <taxon>Acinetobacter</taxon>
    </lineage>
</organism>
<proteinExistence type="predicted"/>
<dbReference type="STRING" id="29430.AHTJS_01830"/>
<dbReference type="GO" id="GO:0005829">
    <property type="term" value="C:cytosol"/>
    <property type="evidence" value="ECO:0007669"/>
    <property type="project" value="TreeGrafter"/>
</dbReference>
<dbReference type="Gene3D" id="3.40.50.300">
    <property type="entry name" value="P-loop containing nucleotide triphosphate hydrolases"/>
    <property type="match status" value="2"/>
</dbReference>
<dbReference type="GO" id="GO:0003677">
    <property type="term" value="F:DNA binding"/>
    <property type="evidence" value="ECO:0007669"/>
    <property type="project" value="InterPro"/>
</dbReference>
<reference evidence="2 3" key="1">
    <citation type="submission" date="2018-08" db="EMBL/GenBank/DDBJ databases">
        <title>Analysis of the genomic diversity of Mexican Acinetobacter haemolyticus clinical isolates.</title>
        <authorList>
            <person name="Castro-Jaimes S."/>
            <person name="Cevallos M.A."/>
        </authorList>
    </citation>
    <scope>NUCLEOTIDE SEQUENCE [LARGE SCALE GENOMIC DNA]</scope>
    <source>
        <strain evidence="2 3">AN43</strain>
    </source>
</reference>
<evidence type="ECO:0000313" key="3">
    <source>
        <dbReference type="Proteomes" id="UP000463868"/>
    </source>
</evidence>
<dbReference type="InterPro" id="IPR027417">
    <property type="entry name" value="P-loop_NTPase"/>
</dbReference>
<dbReference type="GO" id="GO:0043138">
    <property type="term" value="F:3'-5' DNA helicase activity"/>
    <property type="evidence" value="ECO:0007669"/>
    <property type="project" value="TreeGrafter"/>
</dbReference>
<dbReference type="RefSeq" id="WP_075314634.1">
    <property type="nucleotide sequence ID" value="NZ_CAXNZT010000017.1"/>
</dbReference>
<dbReference type="PANTHER" id="PTHR11070">
    <property type="entry name" value="UVRD / RECB / PCRA DNA HELICASE FAMILY MEMBER"/>
    <property type="match status" value="1"/>
</dbReference>
<dbReference type="KEGG" id="ahl:AHTJS_01830"/>
<feature type="domain" description="(+)RNA virus helicase C-terminal" evidence="1">
    <location>
        <begin position="154"/>
        <end position="359"/>
    </location>
</feature>
<evidence type="ECO:0000313" key="2">
    <source>
        <dbReference type="EMBL" id="QHI12264.1"/>
    </source>
</evidence>
<dbReference type="EMBL" id="CP031976">
    <property type="protein sequence ID" value="QHI12264.1"/>
    <property type="molecule type" value="Genomic_DNA"/>
</dbReference>
<name>A0A1L6KJK3_ACIHA</name>
<accession>A0A1L6KJK3</accession>
<dbReference type="PANTHER" id="PTHR11070:SF67">
    <property type="entry name" value="DNA 3'-5' HELICASE"/>
    <property type="match status" value="1"/>
</dbReference>
<dbReference type="SUPFAM" id="SSF52540">
    <property type="entry name" value="P-loop containing nucleoside triphosphate hydrolases"/>
    <property type="match status" value="1"/>
</dbReference>
<dbReference type="InterPro" id="IPR000212">
    <property type="entry name" value="DNA_helicase_UvrD/REP"/>
</dbReference>
<gene>
    <name evidence="2" type="ORF">AhaeAN43_02140</name>
</gene>
<dbReference type="AlphaFoldDB" id="A0A1L6KJK3"/>
<dbReference type="InterPro" id="IPR027351">
    <property type="entry name" value="(+)RNA_virus_helicase_core_dom"/>
</dbReference>
<dbReference type="Proteomes" id="UP000463868">
    <property type="component" value="Chromosome"/>
</dbReference>